<dbReference type="GO" id="GO:0004497">
    <property type="term" value="F:monooxygenase activity"/>
    <property type="evidence" value="ECO:0007669"/>
    <property type="project" value="UniProtKB-KW"/>
</dbReference>
<dbReference type="InterPro" id="IPR011008">
    <property type="entry name" value="Dimeric_a/b-barrel"/>
</dbReference>
<gene>
    <name evidence="2" type="ORF">F506_10075</name>
</gene>
<keyword evidence="2" id="KW-0503">Monooxygenase</keyword>
<accession>A0ABM5V0M3</accession>
<dbReference type="PROSITE" id="PS51725">
    <property type="entry name" value="ABM"/>
    <property type="match status" value="1"/>
</dbReference>
<feature type="domain" description="ABM" evidence="1">
    <location>
        <begin position="2"/>
        <end position="99"/>
    </location>
</feature>
<organism evidence="2 3">
    <name type="scientific">Herbaspirillum hiltneri N3</name>
    <dbReference type="NCBI Taxonomy" id="1262470"/>
    <lineage>
        <taxon>Bacteria</taxon>
        <taxon>Pseudomonadati</taxon>
        <taxon>Pseudomonadota</taxon>
        <taxon>Betaproteobacteria</taxon>
        <taxon>Burkholderiales</taxon>
        <taxon>Oxalobacteraceae</taxon>
        <taxon>Herbaspirillum</taxon>
    </lineage>
</organism>
<dbReference type="Pfam" id="PF03992">
    <property type="entry name" value="ABM"/>
    <property type="match status" value="1"/>
</dbReference>
<sequence>MVHVVAIITAKPGKREELLKLVRANLAAVRAEQGCIDYGPVIDVPGFGGSQAELGPDTFAFIEKWESADALKLHFTQPHMLDYRDKSKDLIAARAVHVMESAE</sequence>
<dbReference type="PANTHER" id="PTHR33336">
    <property type="entry name" value="QUINOL MONOOXYGENASE YGIN-RELATED"/>
    <property type="match status" value="1"/>
</dbReference>
<name>A0ABM5V0M3_9BURK</name>
<dbReference type="RefSeq" id="WP_053197101.1">
    <property type="nucleotide sequence ID" value="NZ_CP011409.1"/>
</dbReference>
<reference evidence="3" key="1">
    <citation type="journal article" date="2015" name="Genome Announc.">
        <title>Complete Genome Sequence of Herbaspirillum hiltneri N3 (DSM 17495), Isolated from Surface-Sterilized Wheat Roots.</title>
        <authorList>
            <person name="Guizelini D."/>
            <person name="Saizaki P.M."/>
            <person name="Coimbra N.A."/>
            <person name="Weiss V.A."/>
            <person name="Faoro H."/>
            <person name="Sfeir M.Z."/>
            <person name="Baura V.A."/>
            <person name="Monteiro R.A."/>
            <person name="Chubatsu L.S."/>
            <person name="Souza E.M."/>
            <person name="Cruz L.M."/>
            <person name="Pedrosa F.O."/>
            <person name="Raittz R.T."/>
            <person name="Marchaukoski J.N."/>
            <person name="Steffens M.B."/>
        </authorList>
    </citation>
    <scope>NUCLEOTIDE SEQUENCE [LARGE SCALE GENOMIC DNA]</scope>
    <source>
        <strain evidence="3">N3</strain>
    </source>
</reference>
<dbReference type="InterPro" id="IPR050744">
    <property type="entry name" value="AI-2_Isomerase_LsrG"/>
</dbReference>
<dbReference type="Proteomes" id="UP000063429">
    <property type="component" value="Chromosome"/>
</dbReference>
<evidence type="ECO:0000313" key="3">
    <source>
        <dbReference type="Proteomes" id="UP000063429"/>
    </source>
</evidence>
<evidence type="ECO:0000313" key="2">
    <source>
        <dbReference type="EMBL" id="AKZ62969.1"/>
    </source>
</evidence>
<dbReference type="InterPro" id="IPR007138">
    <property type="entry name" value="ABM_dom"/>
</dbReference>
<dbReference type="Gene3D" id="3.30.70.100">
    <property type="match status" value="1"/>
</dbReference>
<dbReference type="SUPFAM" id="SSF54909">
    <property type="entry name" value="Dimeric alpha+beta barrel"/>
    <property type="match status" value="1"/>
</dbReference>
<keyword evidence="3" id="KW-1185">Reference proteome</keyword>
<evidence type="ECO:0000259" key="1">
    <source>
        <dbReference type="PROSITE" id="PS51725"/>
    </source>
</evidence>
<protein>
    <submittedName>
        <fullName evidence="2">Antibiotic biosynthesis monooxygenase</fullName>
    </submittedName>
</protein>
<proteinExistence type="predicted"/>
<dbReference type="EMBL" id="CP011409">
    <property type="protein sequence ID" value="AKZ62969.1"/>
    <property type="molecule type" value="Genomic_DNA"/>
</dbReference>
<keyword evidence="2" id="KW-0560">Oxidoreductase</keyword>
<dbReference type="PANTHER" id="PTHR33336:SF3">
    <property type="entry name" value="ABM DOMAIN-CONTAINING PROTEIN"/>
    <property type="match status" value="1"/>
</dbReference>